<organism evidence="1 2">
    <name type="scientific">Avena sativa</name>
    <name type="common">Oat</name>
    <dbReference type="NCBI Taxonomy" id="4498"/>
    <lineage>
        <taxon>Eukaryota</taxon>
        <taxon>Viridiplantae</taxon>
        <taxon>Streptophyta</taxon>
        <taxon>Embryophyta</taxon>
        <taxon>Tracheophyta</taxon>
        <taxon>Spermatophyta</taxon>
        <taxon>Magnoliopsida</taxon>
        <taxon>Liliopsida</taxon>
        <taxon>Poales</taxon>
        <taxon>Poaceae</taxon>
        <taxon>BOP clade</taxon>
        <taxon>Pooideae</taxon>
        <taxon>Poodae</taxon>
        <taxon>Poeae</taxon>
        <taxon>Poeae Chloroplast Group 1 (Aveneae type)</taxon>
        <taxon>Aveninae</taxon>
        <taxon>Avena</taxon>
    </lineage>
</organism>
<dbReference type="EnsemblPlants" id="AVESA.00010b.r2.1DG0126390.1">
    <property type="protein sequence ID" value="AVESA.00010b.r2.1DG0126390.1.CDS.1"/>
    <property type="gene ID" value="AVESA.00010b.r2.1DG0126390"/>
</dbReference>
<proteinExistence type="predicted"/>
<protein>
    <submittedName>
        <fullName evidence="1">Uncharacterized protein</fullName>
    </submittedName>
</protein>
<reference evidence="1" key="2">
    <citation type="submission" date="2025-09" db="UniProtKB">
        <authorList>
            <consortium name="EnsemblPlants"/>
        </authorList>
    </citation>
    <scope>IDENTIFICATION</scope>
</reference>
<accession>A0ACD5TTZ8</accession>
<reference evidence="1" key="1">
    <citation type="submission" date="2021-05" db="EMBL/GenBank/DDBJ databases">
        <authorList>
            <person name="Scholz U."/>
            <person name="Mascher M."/>
            <person name="Fiebig A."/>
        </authorList>
    </citation>
    <scope>NUCLEOTIDE SEQUENCE [LARGE SCALE GENOMIC DNA]</scope>
</reference>
<evidence type="ECO:0000313" key="1">
    <source>
        <dbReference type="EnsemblPlants" id="AVESA.00010b.r2.1DG0126390.1.CDS.1"/>
    </source>
</evidence>
<evidence type="ECO:0000313" key="2">
    <source>
        <dbReference type="Proteomes" id="UP001732700"/>
    </source>
</evidence>
<name>A0ACD5TTZ8_AVESA</name>
<sequence>MSSVKQQVTEARDLRSSLPGNRPHAVMIPFPAQGHIKPLLKLAKLLHARGFHVTFVNNEFNHRRLLRAQGPGALDGAPGFRFATIADGLPQSDHDTQQDNPSLTYSTMTTCLPRFKELVSKLNNEAEASEGEMPPVTCVVADSQMSFALRAAVELGLRCASFWSASACGLMCYAHYKDLVERGIFPLKGELFHGLCSYFHLSKMYNQHKLQFRFMA</sequence>
<keyword evidence="2" id="KW-1185">Reference proteome</keyword>
<dbReference type="Proteomes" id="UP001732700">
    <property type="component" value="Chromosome 1D"/>
</dbReference>